<evidence type="ECO:0000256" key="13">
    <source>
        <dbReference type="ARBA" id="ARBA00042325"/>
    </source>
</evidence>
<sequence length="215" mass="23586">MTPKYVASAGFRCLRKEPDLKSRPPQQIRGSQQHCDGCRILVRSELRPSSGERGLAGGGSASQAGPCGGLRGRAEAGSPQRLRCHRPTPRLGAGGAGPPPLPLCSRTRLPVKRLFRFRCPCCRAGGMLQGAKMLRSLLTLRQTSQRTINTTSCRQFKNRVPEKQKLFQEEDGLPVHLKGGVTDHLLYRTTMAVTVFGTIYAVYELFVAGMPKKQK</sequence>
<dbReference type="AlphaFoldDB" id="A0A7M4F4S2"/>
<evidence type="ECO:0000313" key="16">
    <source>
        <dbReference type="Ensembl" id="ENSCPRP00005019367.1"/>
    </source>
</evidence>
<dbReference type="GO" id="GO:0097250">
    <property type="term" value="P:mitochondrial respirasome assembly"/>
    <property type="evidence" value="ECO:0007669"/>
    <property type="project" value="TreeGrafter"/>
</dbReference>
<dbReference type="FunFam" id="4.10.91.10:FF:000001">
    <property type="entry name" value="Cytochrome c oxidase subunit 7A1, mitochondrial"/>
    <property type="match status" value="1"/>
</dbReference>
<evidence type="ECO:0000256" key="7">
    <source>
        <dbReference type="ARBA" id="ARBA00022989"/>
    </source>
</evidence>
<name>A0A7M4F4S2_CROPO</name>
<keyword evidence="11 15" id="KW-0472">Membrane</keyword>
<keyword evidence="6" id="KW-0809">Transit peptide</keyword>
<evidence type="ECO:0000256" key="2">
    <source>
        <dbReference type="ARBA" id="ARBA00004673"/>
    </source>
</evidence>
<evidence type="ECO:0000256" key="4">
    <source>
        <dbReference type="ARBA" id="ARBA00022692"/>
    </source>
</evidence>
<keyword evidence="9" id="KW-0560">Oxidoreductase</keyword>
<evidence type="ECO:0000256" key="15">
    <source>
        <dbReference type="SAM" id="Phobius"/>
    </source>
</evidence>
<evidence type="ECO:0000256" key="10">
    <source>
        <dbReference type="ARBA" id="ARBA00023128"/>
    </source>
</evidence>
<reference evidence="16" key="2">
    <citation type="submission" date="2025-09" db="UniProtKB">
        <authorList>
            <consortium name="Ensembl"/>
        </authorList>
    </citation>
    <scope>IDENTIFICATION</scope>
</reference>
<reference evidence="16" key="1">
    <citation type="submission" date="2025-08" db="UniProtKB">
        <authorList>
            <consortium name="Ensembl"/>
        </authorList>
    </citation>
    <scope>IDENTIFICATION</scope>
</reference>
<dbReference type="InterPro" id="IPR003177">
    <property type="entry name" value="Cytc_oxidase_su7a_met"/>
</dbReference>
<gene>
    <name evidence="16" type="primary">COX7A2</name>
</gene>
<feature type="region of interest" description="Disordered" evidence="14">
    <location>
        <begin position="49"/>
        <end position="99"/>
    </location>
</feature>
<evidence type="ECO:0000256" key="6">
    <source>
        <dbReference type="ARBA" id="ARBA00022946"/>
    </source>
</evidence>
<dbReference type="Pfam" id="PF02238">
    <property type="entry name" value="COX7a"/>
    <property type="match status" value="1"/>
</dbReference>
<dbReference type="GO" id="GO:0045277">
    <property type="term" value="C:respiratory chain complex IV"/>
    <property type="evidence" value="ECO:0007669"/>
    <property type="project" value="InterPro"/>
</dbReference>
<evidence type="ECO:0000256" key="5">
    <source>
        <dbReference type="ARBA" id="ARBA00022792"/>
    </source>
</evidence>
<evidence type="ECO:0000256" key="9">
    <source>
        <dbReference type="ARBA" id="ARBA00023002"/>
    </source>
</evidence>
<keyword evidence="10" id="KW-0496">Mitochondrion</keyword>
<dbReference type="GO" id="GO:0002082">
    <property type="term" value="P:regulation of oxidative phosphorylation"/>
    <property type="evidence" value="ECO:0007669"/>
    <property type="project" value="TreeGrafter"/>
</dbReference>
<dbReference type="GO" id="GO:0016491">
    <property type="term" value="F:oxidoreductase activity"/>
    <property type="evidence" value="ECO:0007669"/>
    <property type="project" value="UniProtKB-KW"/>
</dbReference>
<dbReference type="PANTHER" id="PTHR10510:SF15">
    <property type="entry name" value="CYTOCHROME C OXIDASE SUBUNIT 7A2, MITOCHONDRIAL"/>
    <property type="match status" value="1"/>
</dbReference>
<evidence type="ECO:0000256" key="14">
    <source>
        <dbReference type="SAM" id="MobiDB-lite"/>
    </source>
</evidence>
<evidence type="ECO:0000256" key="1">
    <source>
        <dbReference type="ARBA" id="ARBA00004434"/>
    </source>
</evidence>
<evidence type="ECO:0000256" key="12">
    <source>
        <dbReference type="ARBA" id="ARBA00040282"/>
    </source>
</evidence>
<feature type="compositionally biased region" description="Gly residues" evidence="14">
    <location>
        <begin position="54"/>
        <end position="71"/>
    </location>
</feature>
<dbReference type="InterPro" id="IPR039297">
    <property type="entry name" value="COX7a"/>
</dbReference>
<keyword evidence="4 15" id="KW-0812">Transmembrane</keyword>
<feature type="transmembrane region" description="Helical" evidence="15">
    <location>
        <begin position="185"/>
        <end position="206"/>
    </location>
</feature>
<dbReference type="Ensembl" id="ENSCPRT00005022664.1">
    <property type="protein sequence ID" value="ENSCPRP00005019367.1"/>
    <property type="gene ID" value="ENSCPRG00005013509.1"/>
</dbReference>
<protein>
    <recommendedName>
        <fullName evidence="12">Cytochrome c oxidase subunit 7A2, mitochondrial</fullName>
    </recommendedName>
    <alternativeName>
        <fullName evidence="13">Cytochrome c oxidase subunit VIIa-liver/heart</fullName>
    </alternativeName>
</protein>
<dbReference type="InterPro" id="IPR036539">
    <property type="entry name" value="Cyt_c_oxidase_su7a_sf"/>
</dbReference>
<comment type="similarity">
    <text evidence="3">Belongs to the cytochrome c oxidase VIIa family.</text>
</comment>
<proteinExistence type="inferred from homology"/>
<dbReference type="CDD" id="cd00928">
    <property type="entry name" value="Cyt_c_Oxidase_VIIa"/>
    <property type="match status" value="1"/>
</dbReference>
<dbReference type="GO" id="GO:0006123">
    <property type="term" value="P:mitochondrial electron transport, cytochrome c to oxygen"/>
    <property type="evidence" value="ECO:0007669"/>
    <property type="project" value="InterPro"/>
</dbReference>
<evidence type="ECO:0000256" key="11">
    <source>
        <dbReference type="ARBA" id="ARBA00023136"/>
    </source>
</evidence>
<comment type="subcellular location">
    <subcellularLocation>
        <location evidence="1">Mitochondrion inner membrane</location>
        <topology evidence="1">Single-pass membrane protein</topology>
    </subcellularLocation>
</comment>
<dbReference type="GO" id="GO:0005743">
    <property type="term" value="C:mitochondrial inner membrane"/>
    <property type="evidence" value="ECO:0007669"/>
    <property type="project" value="UniProtKB-SubCell"/>
</dbReference>
<dbReference type="SUPFAM" id="SSF81419">
    <property type="entry name" value="Mitochondrial cytochrome c oxidase subunit VIIa"/>
    <property type="match status" value="1"/>
</dbReference>
<keyword evidence="5" id="KW-0999">Mitochondrion inner membrane</keyword>
<keyword evidence="17" id="KW-1185">Reference proteome</keyword>
<comment type="pathway">
    <text evidence="2">Energy metabolism; oxidative phosphorylation.</text>
</comment>
<evidence type="ECO:0000256" key="8">
    <source>
        <dbReference type="ARBA" id="ARBA00022990"/>
    </source>
</evidence>
<keyword evidence="8" id="KW-0007">Acetylation</keyword>
<accession>A0A7M4F4S2</accession>
<evidence type="ECO:0000313" key="17">
    <source>
        <dbReference type="Proteomes" id="UP000594220"/>
    </source>
</evidence>
<keyword evidence="7 15" id="KW-1133">Transmembrane helix</keyword>
<dbReference type="Proteomes" id="UP000594220">
    <property type="component" value="Unplaced"/>
</dbReference>
<dbReference type="PANTHER" id="PTHR10510">
    <property type="entry name" value="CYTOCHROME C OXIDASE POLYPEPTIDE 7A"/>
    <property type="match status" value="1"/>
</dbReference>
<organism evidence="16 17">
    <name type="scientific">Crocodylus porosus</name>
    <name type="common">Saltwater crocodile</name>
    <name type="synonym">Estuarine crocodile</name>
    <dbReference type="NCBI Taxonomy" id="8502"/>
    <lineage>
        <taxon>Eukaryota</taxon>
        <taxon>Metazoa</taxon>
        <taxon>Chordata</taxon>
        <taxon>Craniata</taxon>
        <taxon>Vertebrata</taxon>
        <taxon>Euteleostomi</taxon>
        <taxon>Archelosauria</taxon>
        <taxon>Archosauria</taxon>
        <taxon>Crocodylia</taxon>
        <taxon>Longirostres</taxon>
        <taxon>Crocodylidae</taxon>
        <taxon>Crocodylus</taxon>
    </lineage>
</organism>
<evidence type="ECO:0000256" key="3">
    <source>
        <dbReference type="ARBA" id="ARBA00009331"/>
    </source>
</evidence>
<dbReference type="GeneTree" id="ENSGT00940000154550"/>
<dbReference type="Gene3D" id="4.10.91.10">
    <property type="entry name" value="Cytochrome c oxidase, subunit VIIa"/>
    <property type="match status" value="1"/>
</dbReference>